<organism evidence="1 2">
    <name type="scientific">Actinoplanes campanulatus</name>
    <dbReference type="NCBI Taxonomy" id="113559"/>
    <lineage>
        <taxon>Bacteria</taxon>
        <taxon>Bacillati</taxon>
        <taxon>Actinomycetota</taxon>
        <taxon>Actinomycetes</taxon>
        <taxon>Micromonosporales</taxon>
        <taxon>Micromonosporaceae</taxon>
        <taxon>Actinoplanes</taxon>
    </lineage>
</organism>
<dbReference type="EMBL" id="JACHXF010000009">
    <property type="protein sequence ID" value="MBB3096572.1"/>
    <property type="molecule type" value="Genomic_DNA"/>
</dbReference>
<reference evidence="1 2" key="1">
    <citation type="submission" date="2020-08" db="EMBL/GenBank/DDBJ databases">
        <title>Genomic Encyclopedia of Type Strains, Phase III (KMG-III): the genomes of soil and plant-associated and newly described type strains.</title>
        <authorList>
            <person name="Whitman W."/>
        </authorList>
    </citation>
    <scope>NUCLEOTIDE SEQUENCE [LARGE SCALE GENOMIC DNA]</scope>
    <source>
        <strain evidence="1 2">CECT 3287</strain>
    </source>
</reference>
<comment type="caution">
    <text evidence="1">The sequence shown here is derived from an EMBL/GenBank/DDBJ whole genome shotgun (WGS) entry which is preliminary data.</text>
</comment>
<protein>
    <submittedName>
        <fullName evidence="1">Uncharacterized protein</fullName>
    </submittedName>
</protein>
<name>A0A7W5AHW1_9ACTN</name>
<sequence>MPPAAFDGQLVTGQVGPAGRADLRAHPGQVQVLDEAAQLAGLVEGEGRGVEHDAQ</sequence>
<dbReference type="AlphaFoldDB" id="A0A7W5AHW1"/>
<evidence type="ECO:0000313" key="1">
    <source>
        <dbReference type="EMBL" id="MBB3096572.1"/>
    </source>
</evidence>
<evidence type="ECO:0000313" key="2">
    <source>
        <dbReference type="Proteomes" id="UP000590749"/>
    </source>
</evidence>
<dbReference type="Proteomes" id="UP000590749">
    <property type="component" value="Unassembled WGS sequence"/>
</dbReference>
<keyword evidence="2" id="KW-1185">Reference proteome</keyword>
<accession>A0A7W5AHW1</accession>
<proteinExistence type="predicted"/>
<gene>
    <name evidence="1" type="ORF">FHR83_004246</name>
</gene>